<name>A0AB34ICR4_PRYPA</name>
<proteinExistence type="predicted"/>
<dbReference type="AlphaFoldDB" id="A0AB34ICR4"/>
<comment type="caution">
    <text evidence="1">The sequence shown here is derived from an EMBL/GenBank/DDBJ whole genome shotgun (WGS) entry which is preliminary data.</text>
</comment>
<evidence type="ECO:0000313" key="1">
    <source>
        <dbReference type="EMBL" id="KAL1495290.1"/>
    </source>
</evidence>
<organism evidence="1 2">
    <name type="scientific">Prymnesium parvum</name>
    <name type="common">Toxic golden alga</name>
    <dbReference type="NCBI Taxonomy" id="97485"/>
    <lineage>
        <taxon>Eukaryota</taxon>
        <taxon>Haptista</taxon>
        <taxon>Haptophyta</taxon>
        <taxon>Prymnesiophyceae</taxon>
        <taxon>Prymnesiales</taxon>
        <taxon>Prymnesiaceae</taxon>
        <taxon>Prymnesium</taxon>
    </lineage>
</organism>
<reference evidence="1 2" key="1">
    <citation type="journal article" date="2024" name="Science">
        <title>Giant polyketide synthase enzymes in the biosynthesis of giant marine polyether toxins.</title>
        <authorList>
            <person name="Fallon T.R."/>
            <person name="Shende V.V."/>
            <person name="Wierzbicki I.H."/>
            <person name="Pendleton A.L."/>
            <person name="Watervoot N.F."/>
            <person name="Auber R.P."/>
            <person name="Gonzalez D.J."/>
            <person name="Wisecaver J.H."/>
            <person name="Moore B.S."/>
        </authorList>
    </citation>
    <scope>NUCLEOTIDE SEQUENCE [LARGE SCALE GENOMIC DNA]</scope>
    <source>
        <strain evidence="1 2">12B1</strain>
    </source>
</reference>
<keyword evidence="2" id="KW-1185">Reference proteome</keyword>
<dbReference type="Proteomes" id="UP001515480">
    <property type="component" value="Unassembled WGS sequence"/>
</dbReference>
<sequence>MGKMNPTSHTDDVDYSPRLPKFLCGALVPVMKKAIDDVDLGRSPVDGRAYVMGGYKPFNPKGGVNPMKDILEDDLKDAHATLPKKLAALEDTIEDFMGKPHRFRAEVMGEFGSVTSRPSFKDEPDYVRCMDEIKAAVQA</sequence>
<protein>
    <submittedName>
        <fullName evidence="1">Uncharacterized protein</fullName>
    </submittedName>
</protein>
<gene>
    <name evidence="1" type="ORF">AB1Y20_017150</name>
</gene>
<accession>A0AB34ICR4</accession>
<evidence type="ECO:0000313" key="2">
    <source>
        <dbReference type="Proteomes" id="UP001515480"/>
    </source>
</evidence>
<dbReference type="EMBL" id="JBGBPQ010000033">
    <property type="protein sequence ID" value="KAL1495290.1"/>
    <property type="molecule type" value="Genomic_DNA"/>
</dbReference>